<gene>
    <name evidence="1" type="ORF">KQI42_17840</name>
</gene>
<reference evidence="1 2" key="1">
    <citation type="submission" date="2021-06" db="EMBL/GenBank/DDBJ databases">
        <authorList>
            <person name="Sun Q."/>
            <person name="Li D."/>
        </authorList>
    </citation>
    <scope>NUCLEOTIDE SEQUENCE [LARGE SCALE GENOMIC DNA]</scope>
    <source>
        <strain evidence="1 2">MSJ-40</strain>
    </source>
</reference>
<proteinExistence type="predicted"/>
<evidence type="ECO:0000313" key="2">
    <source>
        <dbReference type="Proteomes" id="UP000749471"/>
    </source>
</evidence>
<sequence length="86" mass="9919">MRGIIIENIPFPQGATSPYGHQNHSNKACGVHSVDTKGNYVEILRFKQFHDHFEFIEDEHNFKKKVLKKYFNVSVVVNLVCGDTKK</sequence>
<keyword evidence="2" id="KW-1185">Reference proteome</keyword>
<dbReference type="RefSeq" id="WP_216521776.1">
    <property type="nucleotide sequence ID" value="NZ_JAHLPM010000020.1"/>
</dbReference>
<dbReference type="EMBL" id="JAHLPM010000020">
    <property type="protein sequence ID" value="MBU5439877.1"/>
    <property type="molecule type" value="Genomic_DNA"/>
</dbReference>
<evidence type="ECO:0000313" key="1">
    <source>
        <dbReference type="EMBL" id="MBU5439877.1"/>
    </source>
</evidence>
<name>A0ABS6EAB9_9FIRM</name>
<organism evidence="1 2">
    <name type="scientific">Tissierella simiarum</name>
    <dbReference type="NCBI Taxonomy" id="2841534"/>
    <lineage>
        <taxon>Bacteria</taxon>
        <taxon>Bacillati</taxon>
        <taxon>Bacillota</taxon>
        <taxon>Tissierellia</taxon>
        <taxon>Tissierellales</taxon>
        <taxon>Tissierellaceae</taxon>
        <taxon>Tissierella</taxon>
    </lineage>
</organism>
<protein>
    <submittedName>
        <fullName evidence="1">Uncharacterized protein</fullName>
    </submittedName>
</protein>
<accession>A0ABS6EAB9</accession>
<comment type="caution">
    <text evidence="1">The sequence shown here is derived from an EMBL/GenBank/DDBJ whole genome shotgun (WGS) entry which is preliminary data.</text>
</comment>
<dbReference type="Proteomes" id="UP000749471">
    <property type="component" value="Unassembled WGS sequence"/>
</dbReference>